<reference evidence="12" key="1">
    <citation type="submission" date="2016-10" db="EMBL/GenBank/DDBJ databases">
        <authorList>
            <person name="Varghese N."/>
            <person name="Submissions S."/>
        </authorList>
    </citation>
    <scope>NUCLEOTIDE SEQUENCE [LARGE SCALE GENOMIC DNA]</scope>
    <source>
        <strain evidence="12">DSM 44945</strain>
    </source>
</reference>
<dbReference type="InterPro" id="IPR020069">
    <property type="entry name" value="Ribosomal_bL9_C"/>
</dbReference>
<dbReference type="Proteomes" id="UP000198661">
    <property type="component" value="Unassembled WGS sequence"/>
</dbReference>
<evidence type="ECO:0000313" key="11">
    <source>
        <dbReference type="EMBL" id="SFF78346.1"/>
    </source>
</evidence>
<dbReference type="NCBIfam" id="TIGR00158">
    <property type="entry name" value="L9"/>
    <property type="match status" value="1"/>
</dbReference>
<dbReference type="InterPro" id="IPR036935">
    <property type="entry name" value="Ribosomal_bL9_N_sf"/>
</dbReference>
<dbReference type="InterPro" id="IPR020070">
    <property type="entry name" value="Ribosomal_bL9_N"/>
</dbReference>
<dbReference type="Pfam" id="PF01281">
    <property type="entry name" value="Ribosomal_L9_N"/>
    <property type="match status" value="1"/>
</dbReference>
<dbReference type="GO" id="GO:0019843">
    <property type="term" value="F:rRNA binding"/>
    <property type="evidence" value="ECO:0007669"/>
    <property type="project" value="UniProtKB-UniRule"/>
</dbReference>
<dbReference type="PROSITE" id="PS00651">
    <property type="entry name" value="RIBOSOMAL_L9"/>
    <property type="match status" value="1"/>
</dbReference>
<dbReference type="STRING" id="201973.SAMN04488025_10538"/>
<evidence type="ECO:0000256" key="4">
    <source>
        <dbReference type="ARBA" id="ARBA00022884"/>
    </source>
</evidence>
<feature type="coiled-coil region" evidence="9">
    <location>
        <begin position="44"/>
        <end position="78"/>
    </location>
</feature>
<dbReference type="OrthoDB" id="9788336at2"/>
<keyword evidence="3 8" id="KW-0699">rRNA-binding</keyword>
<accession>A0A1I2LMT4</accession>
<keyword evidence="6 8" id="KW-0687">Ribonucleoprotein</keyword>
<evidence type="ECO:0000256" key="7">
    <source>
        <dbReference type="ARBA" id="ARBA00035292"/>
    </source>
</evidence>
<dbReference type="Gene3D" id="3.10.430.100">
    <property type="entry name" value="Ribosomal protein L9, C-terminal domain"/>
    <property type="match status" value="1"/>
</dbReference>
<dbReference type="Pfam" id="PF03948">
    <property type="entry name" value="Ribosomal_L9_C"/>
    <property type="match status" value="1"/>
</dbReference>
<organism evidence="11 12">
    <name type="scientific">Planifilum fulgidum</name>
    <dbReference type="NCBI Taxonomy" id="201973"/>
    <lineage>
        <taxon>Bacteria</taxon>
        <taxon>Bacillati</taxon>
        <taxon>Bacillota</taxon>
        <taxon>Bacilli</taxon>
        <taxon>Bacillales</taxon>
        <taxon>Thermoactinomycetaceae</taxon>
        <taxon>Planifilum</taxon>
    </lineage>
</organism>
<comment type="similarity">
    <text evidence="2 8">Belongs to the bacterial ribosomal protein bL9 family.</text>
</comment>
<keyword evidence="12" id="KW-1185">Reference proteome</keyword>
<keyword evidence="9" id="KW-0175">Coiled coil</keyword>
<keyword evidence="5 8" id="KW-0689">Ribosomal protein</keyword>
<dbReference type="FunFam" id="3.10.430.100:FF:000002">
    <property type="entry name" value="50S ribosomal protein L9"/>
    <property type="match status" value="1"/>
</dbReference>
<evidence type="ECO:0000256" key="6">
    <source>
        <dbReference type="ARBA" id="ARBA00023274"/>
    </source>
</evidence>
<evidence type="ECO:0000256" key="1">
    <source>
        <dbReference type="ARBA" id="ARBA00003058"/>
    </source>
</evidence>
<dbReference type="InterPro" id="IPR009027">
    <property type="entry name" value="Ribosomal_bL9/RNase_H1_N"/>
</dbReference>
<dbReference type="GO" id="GO:0003735">
    <property type="term" value="F:structural constituent of ribosome"/>
    <property type="evidence" value="ECO:0007669"/>
    <property type="project" value="InterPro"/>
</dbReference>
<dbReference type="PANTHER" id="PTHR21368">
    <property type="entry name" value="50S RIBOSOMAL PROTEIN L9"/>
    <property type="match status" value="1"/>
</dbReference>
<evidence type="ECO:0000256" key="3">
    <source>
        <dbReference type="ARBA" id="ARBA00022730"/>
    </source>
</evidence>
<sequence>MKVIFKQDVKGHGKKGEVKEVAEGFARNYLFPRKLAVEASPANLNALKDQQRRERLRRERERAEAQELAERLKDLRIVIPAKAGEGGRLFGAVTSKQISRHLKEAHGIQIEKKKIQLEEPIRSLGVTRVPVKLHPEVTVTIPVQVVEE</sequence>
<evidence type="ECO:0000256" key="8">
    <source>
        <dbReference type="HAMAP-Rule" id="MF_00503"/>
    </source>
</evidence>
<dbReference type="SUPFAM" id="SSF55658">
    <property type="entry name" value="L9 N-domain-like"/>
    <property type="match status" value="1"/>
</dbReference>
<dbReference type="FunFam" id="3.40.5.10:FF:000002">
    <property type="entry name" value="50S ribosomal protein L9"/>
    <property type="match status" value="1"/>
</dbReference>
<proteinExistence type="inferred from homology"/>
<name>A0A1I2LMT4_9BACL</name>
<dbReference type="Gene3D" id="3.40.5.10">
    <property type="entry name" value="Ribosomal protein L9, N-terminal domain"/>
    <property type="match status" value="1"/>
</dbReference>
<feature type="domain" description="Ribosomal protein L9" evidence="10">
    <location>
        <begin position="13"/>
        <end position="40"/>
    </location>
</feature>
<evidence type="ECO:0000256" key="2">
    <source>
        <dbReference type="ARBA" id="ARBA00010605"/>
    </source>
</evidence>
<evidence type="ECO:0000259" key="10">
    <source>
        <dbReference type="PROSITE" id="PS00651"/>
    </source>
</evidence>
<protein>
    <recommendedName>
        <fullName evidence="7 8">Large ribosomal subunit protein bL9</fullName>
    </recommendedName>
</protein>
<dbReference type="HAMAP" id="MF_00503">
    <property type="entry name" value="Ribosomal_bL9"/>
    <property type="match status" value="1"/>
</dbReference>
<gene>
    <name evidence="8" type="primary">rplI</name>
    <name evidence="11" type="ORF">SAMN04488025_10538</name>
</gene>
<evidence type="ECO:0000256" key="5">
    <source>
        <dbReference type="ARBA" id="ARBA00022980"/>
    </source>
</evidence>
<evidence type="ECO:0000256" key="9">
    <source>
        <dbReference type="SAM" id="Coils"/>
    </source>
</evidence>
<dbReference type="InterPro" id="IPR036791">
    <property type="entry name" value="Ribosomal_bL9_C_sf"/>
</dbReference>
<dbReference type="SUPFAM" id="SSF55653">
    <property type="entry name" value="Ribosomal protein L9 C-domain"/>
    <property type="match status" value="1"/>
</dbReference>
<keyword evidence="4 8" id="KW-0694">RNA-binding</keyword>
<dbReference type="RefSeq" id="WP_092036098.1">
    <property type="nucleotide sequence ID" value="NZ_FOOK01000005.1"/>
</dbReference>
<dbReference type="GO" id="GO:0006412">
    <property type="term" value="P:translation"/>
    <property type="evidence" value="ECO:0007669"/>
    <property type="project" value="UniProtKB-UniRule"/>
</dbReference>
<dbReference type="EMBL" id="FOOK01000005">
    <property type="protein sequence ID" value="SFF78346.1"/>
    <property type="molecule type" value="Genomic_DNA"/>
</dbReference>
<dbReference type="GO" id="GO:1990904">
    <property type="term" value="C:ribonucleoprotein complex"/>
    <property type="evidence" value="ECO:0007669"/>
    <property type="project" value="UniProtKB-KW"/>
</dbReference>
<comment type="function">
    <text evidence="1 8">Binds to the 23S rRNA.</text>
</comment>
<dbReference type="GO" id="GO:0005840">
    <property type="term" value="C:ribosome"/>
    <property type="evidence" value="ECO:0007669"/>
    <property type="project" value="UniProtKB-KW"/>
</dbReference>
<dbReference type="AlphaFoldDB" id="A0A1I2LMT4"/>
<dbReference type="InterPro" id="IPR020594">
    <property type="entry name" value="Ribosomal_bL9_bac/chp"/>
</dbReference>
<dbReference type="InterPro" id="IPR000244">
    <property type="entry name" value="Ribosomal_bL9"/>
</dbReference>
<evidence type="ECO:0000313" key="12">
    <source>
        <dbReference type="Proteomes" id="UP000198661"/>
    </source>
</evidence>